<protein>
    <submittedName>
        <fullName evidence="1">Uncharacterized protein</fullName>
    </submittedName>
</protein>
<dbReference type="AlphaFoldDB" id="A0A382DUK0"/>
<sequence length="25" mass="3021">PLPFPDDPRCYEYIKEFNFIFTPDG</sequence>
<evidence type="ECO:0000313" key="1">
    <source>
        <dbReference type="EMBL" id="SVB41945.1"/>
    </source>
</evidence>
<feature type="non-terminal residue" evidence="1">
    <location>
        <position position="1"/>
    </location>
</feature>
<proteinExistence type="predicted"/>
<dbReference type="EMBL" id="UINC01041117">
    <property type="protein sequence ID" value="SVB41945.1"/>
    <property type="molecule type" value="Genomic_DNA"/>
</dbReference>
<reference evidence="1" key="1">
    <citation type="submission" date="2018-05" db="EMBL/GenBank/DDBJ databases">
        <authorList>
            <person name="Lanie J.A."/>
            <person name="Ng W.-L."/>
            <person name="Kazmierczak K.M."/>
            <person name="Andrzejewski T.M."/>
            <person name="Davidsen T.M."/>
            <person name="Wayne K.J."/>
            <person name="Tettelin H."/>
            <person name="Glass J.I."/>
            <person name="Rusch D."/>
            <person name="Podicherti R."/>
            <person name="Tsui H.-C.T."/>
            <person name="Winkler M.E."/>
        </authorList>
    </citation>
    <scope>NUCLEOTIDE SEQUENCE</scope>
</reference>
<accession>A0A382DUK0</accession>
<gene>
    <name evidence="1" type="ORF">METZ01_LOCUS194799</name>
</gene>
<name>A0A382DUK0_9ZZZZ</name>
<organism evidence="1">
    <name type="scientific">marine metagenome</name>
    <dbReference type="NCBI Taxonomy" id="408172"/>
    <lineage>
        <taxon>unclassified sequences</taxon>
        <taxon>metagenomes</taxon>
        <taxon>ecological metagenomes</taxon>
    </lineage>
</organism>